<organism evidence="2 3">
    <name type="scientific">Chondromyces crocatus</name>
    <dbReference type="NCBI Taxonomy" id="52"/>
    <lineage>
        <taxon>Bacteria</taxon>
        <taxon>Pseudomonadati</taxon>
        <taxon>Myxococcota</taxon>
        <taxon>Polyangia</taxon>
        <taxon>Polyangiales</taxon>
        <taxon>Polyangiaceae</taxon>
        <taxon>Chondromyces</taxon>
    </lineage>
</organism>
<reference evidence="2 3" key="1">
    <citation type="submission" date="2015-07" db="EMBL/GenBank/DDBJ databases">
        <title>Genome analysis of myxobacterium Chondromyces crocatus Cm c5 reveals a high potential for natural compound synthesis and the genetic basis for the loss of fruiting body formation.</title>
        <authorList>
            <person name="Zaburannyi N."/>
            <person name="Bunk B."/>
            <person name="Maier J."/>
            <person name="Overmann J."/>
            <person name="Mueller R."/>
        </authorList>
    </citation>
    <scope>NUCLEOTIDE SEQUENCE [LARGE SCALE GENOMIC DNA]</scope>
    <source>
        <strain evidence="2 3">Cm c5</strain>
    </source>
</reference>
<feature type="region of interest" description="Disordered" evidence="1">
    <location>
        <begin position="128"/>
        <end position="149"/>
    </location>
</feature>
<gene>
    <name evidence="2" type="ORF">CMC5_054310</name>
</gene>
<dbReference type="AlphaFoldDB" id="A0A0K1EK75"/>
<dbReference type="STRING" id="52.CMC5_054310"/>
<evidence type="ECO:0000313" key="2">
    <source>
        <dbReference type="EMBL" id="AKT41264.1"/>
    </source>
</evidence>
<keyword evidence="3" id="KW-1185">Reference proteome</keyword>
<dbReference type="RefSeq" id="WP_050433068.1">
    <property type="nucleotide sequence ID" value="NZ_CP012159.1"/>
</dbReference>
<protein>
    <submittedName>
        <fullName evidence="2">Uncharacterized protein</fullName>
    </submittedName>
</protein>
<sequence length="149" mass="15799">MTTDEGRDAQGGEMVLRSGYAVDVVDGGGHEVLRLRAPDGRICLKIALSPSGPEVELSSVGLSIVSDGDVRVACDRFEVAAKRGLTLATGGDLRAEAEGQIETEAFGQRHRARLGDIALQANDDVSLDGERIRLNTPQPLTPQGKLPPR</sequence>
<evidence type="ECO:0000256" key="1">
    <source>
        <dbReference type="SAM" id="MobiDB-lite"/>
    </source>
</evidence>
<evidence type="ECO:0000313" key="3">
    <source>
        <dbReference type="Proteomes" id="UP000067626"/>
    </source>
</evidence>
<accession>A0A0K1EK75</accession>
<dbReference type="EMBL" id="CP012159">
    <property type="protein sequence ID" value="AKT41264.1"/>
    <property type="molecule type" value="Genomic_DNA"/>
</dbReference>
<proteinExistence type="predicted"/>
<dbReference type="OrthoDB" id="272075at2"/>
<name>A0A0K1EK75_CHOCO</name>
<dbReference type="KEGG" id="ccro:CMC5_054310"/>
<dbReference type="Proteomes" id="UP000067626">
    <property type="component" value="Chromosome"/>
</dbReference>